<evidence type="ECO:0000256" key="1">
    <source>
        <dbReference type="ARBA" id="ARBA00022529"/>
    </source>
</evidence>
<dbReference type="EMBL" id="FNZM01000016">
    <property type="protein sequence ID" value="SEK08064.1"/>
    <property type="molecule type" value="Genomic_DNA"/>
</dbReference>
<protein>
    <recommendedName>
        <fullName evidence="3">Lysozyme</fullName>
        <ecNumber evidence="3">3.2.1.17</ecNumber>
    </recommendedName>
</protein>
<accession>A0AAQ1GKE5</accession>
<dbReference type="InterPro" id="IPR002196">
    <property type="entry name" value="Glyco_hydro_24"/>
</dbReference>
<dbReference type="GO" id="GO:0003796">
    <property type="term" value="F:lysozyme activity"/>
    <property type="evidence" value="ECO:0007669"/>
    <property type="project" value="UniProtKB-EC"/>
</dbReference>
<dbReference type="SUPFAM" id="SSF53955">
    <property type="entry name" value="Lysozyme-like"/>
    <property type="match status" value="1"/>
</dbReference>
<dbReference type="GO" id="GO:0042742">
    <property type="term" value="P:defense response to bacterium"/>
    <property type="evidence" value="ECO:0007669"/>
    <property type="project" value="UniProtKB-KW"/>
</dbReference>
<evidence type="ECO:0000256" key="2">
    <source>
        <dbReference type="ARBA" id="ARBA00022638"/>
    </source>
</evidence>
<dbReference type="Pfam" id="PF00959">
    <property type="entry name" value="Phage_lysozyme"/>
    <property type="match status" value="1"/>
</dbReference>
<dbReference type="GO" id="GO:0031640">
    <property type="term" value="P:killing of cells of another organism"/>
    <property type="evidence" value="ECO:0007669"/>
    <property type="project" value="UniProtKB-KW"/>
</dbReference>
<dbReference type="GO" id="GO:0016998">
    <property type="term" value="P:cell wall macromolecule catabolic process"/>
    <property type="evidence" value="ECO:0007669"/>
    <property type="project" value="InterPro"/>
</dbReference>
<dbReference type="GO" id="GO:0009253">
    <property type="term" value="P:peptidoglycan catabolic process"/>
    <property type="evidence" value="ECO:0007669"/>
    <property type="project" value="InterPro"/>
</dbReference>
<gene>
    <name evidence="4" type="ORF">SAMN05216550_116141</name>
</gene>
<evidence type="ECO:0000313" key="4">
    <source>
        <dbReference type="EMBL" id="SEK08064.1"/>
    </source>
</evidence>
<dbReference type="AlphaFoldDB" id="A0AAQ1GKE5"/>
<comment type="catalytic activity">
    <reaction evidence="3">
        <text>Hydrolysis of (1-&gt;4)-beta-linkages between N-acetylmuramic acid and N-acetyl-D-glucosamine residues in a peptidoglycan and between N-acetyl-D-glucosamine residues in chitodextrins.</text>
        <dbReference type="EC" id="3.2.1.17"/>
    </reaction>
</comment>
<dbReference type="PANTHER" id="PTHR38107:SF3">
    <property type="entry name" value="LYSOZYME RRRD-RELATED"/>
    <property type="match status" value="1"/>
</dbReference>
<comment type="similarity">
    <text evidence="3">Belongs to the glycosyl hydrolase 24 family.</text>
</comment>
<dbReference type="RefSeq" id="WP_080180386.1">
    <property type="nucleotide sequence ID" value="NZ_CADFGN010000014.1"/>
</dbReference>
<dbReference type="InterPro" id="IPR051018">
    <property type="entry name" value="Bacteriophage_GH24"/>
</dbReference>
<keyword evidence="3" id="KW-0326">Glycosidase</keyword>
<keyword evidence="2 3" id="KW-0081">Bacteriolytic enzyme</keyword>
<sequence>MPDALGSSVTNADPNSCVTVQSDRLCKPWTLSNDGLAFVAVCESGVLNGTYQGMPVVDGMILKVYIDSKGFPTVGFGHKVLPEDHLHVGDTISVERARELSKKNQREATSAVNRKIHVPLMQHEFDALASIAFNAGGGNGFNGIADKVNEGVYTGVPNFIRTYRAHGIEWRRALEARLFRYGNYDARHGPGGAIE</sequence>
<evidence type="ECO:0000256" key="3">
    <source>
        <dbReference type="RuleBase" id="RU003788"/>
    </source>
</evidence>
<evidence type="ECO:0000313" key="5">
    <source>
        <dbReference type="Proteomes" id="UP000183529"/>
    </source>
</evidence>
<reference evidence="4 5" key="1">
    <citation type="submission" date="2016-10" db="EMBL/GenBank/DDBJ databases">
        <authorList>
            <person name="Varghese N."/>
            <person name="Submissions S."/>
        </authorList>
    </citation>
    <scope>NUCLEOTIDE SEQUENCE [LARGE SCALE GENOMIC DNA]</scope>
    <source>
        <strain evidence="4 5">LMG 22274</strain>
    </source>
</reference>
<proteinExistence type="inferred from homology"/>
<dbReference type="PANTHER" id="PTHR38107">
    <property type="match status" value="1"/>
</dbReference>
<keyword evidence="1 3" id="KW-0929">Antimicrobial</keyword>
<comment type="caution">
    <text evidence="4">The sequence shown here is derived from an EMBL/GenBank/DDBJ whole genome shotgun (WGS) entry which is preliminary data.</text>
</comment>
<dbReference type="Gene3D" id="1.10.530.40">
    <property type="match status" value="1"/>
</dbReference>
<dbReference type="Proteomes" id="UP000183529">
    <property type="component" value="Unassembled WGS sequence"/>
</dbReference>
<dbReference type="InterPro" id="IPR023346">
    <property type="entry name" value="Lysozyme-like_dom_sf"/>
</dbReference>
<name>A0AAQ1GKE5_9BURK</name>
<dbReference type="EC" id="3.2.1.17" evidence="3"/>
<dbReference type="InterPro" id="IPR023347">
    <property type="entry name" value="Lysozyme_dom_sf"/>
</dbReference>
<organism evidence="4 5">
    <name type="scientific">Paraburkholderia tropica</name>
    <dbReference type="NCBI Taxonomy" id="92647"/>
    <lineage>
        <taxon>Bacteria</taxon>
        <taxon>Pseudomonadati</taxon>
        <taxon>Pseudomonadota</taxon>
        <taxon>Betaproteobacteria</taxon>
        <taxon>Burkholderiales</taxon>
        <taxon>Burkholderiaceae</taxon>
        <taxon>Paraburkholderia</taxon>
    </lineage>
</organism>
<keyword evidence="3" id="KW-0378">Hydrolase</keyword>